<feature type="binding site" description="axial binding residue" evidence="8">
    <location>
        <position position="65"/>
    </location>
    <ligand>
        <name>heme b</name>
        <dbReference type="ChEBI" id="CHEBI:60344"/>
        <note>ligand shared between dimeric partners</note>
    </ligand>
    <ligandPart>
        <name>Fe</name>
        <dbReference type="ChEBI" id="CHEBI:18248"/>
    </ligandPart>
</feature>
<name>A0A4V2FH11_9BURK</name>
<dbReference type="GO" id="GO:0020037">
    <property type="term" value="F:heme binding"/>
    <property type="evidence" value="ECO:0007669"/>
    <property type="project" value="TreeGrafter"/>
</dbReference>
<organism evidence="10 11">
    <name type="scientific">Cupriavidus agavae</name>
    <dbReference type="NCBI Taxonomy" id="1001822"/>
    <lineage>
        <taxon>Bacteria</taxon>
        <taxon>Pseudomonadati</taxon>
        <taxon>Pseudomonadota</taxon>
        <taxon>Betaproteobacteria</taxon>
        <taxon>Burkholderiales</taxon>
        <taxon>Burkholderiaceae</taxon>
        <taxon>Cupriavidus</taxon>
    </lineage>
</organism>
<evidence type="ECO:0000256" key="7">
    <source>
        <dbReference type="PIRNR" id="PIRNR002560"/>
    </source>
</evidence>
<evidence type="ECO:0000313" key="10">
    <source>
        <dbReference type="EMBL" id="RZT38659.1"/>
    </source>
</evidence>
<feature type="domain" description="Ferritin-like diiron" evidence="9">
    <location>
        <begin position="14"/>
        <end position="158"/>
    </location>
</feature>
<gene>
    <name evidence="10" type="ORF">EV147_3131</name>
</gene>
<dbReference type="PRINTS" id="PR00601">
    <property type="entry name" value="BACFERRITIN"/>
</dbReference>
<dbReference type="InterPro" id="IPR012347">
    <property type="entry name" value="Ferritin-like"/>
</dbReference>
<dbReference type="GO" id="GO:0140315">
    <property type="term" value="F:iron ion sequestering activity"/>
    <property type="evidence" value="ECO:0007669"/>
    <property type="project" value="UniProtKB-ARBA"/>
</dbReference>
<evidence type="ECO:0000256" key="8">
    <source>
        <dbReference type="PIRSR" id="PIRSR002560-1"/>
    </source>
</evidence>
<feature type="binding site" evidence="8">
    <location>
        <position position="143"/>
    </location>
    <ligand>
        <name>Fe cation</name>
        <dbReference type="ChEBI" id="CHEBI:24875"/>
        <label>2</label>
    </ligand>
</feature>
<keyword evidence="6 7" id="KW-0408">Iron</keyword>
<evidence type="ECO:0000256" key="2">
    <source>
        <dbReference type="ARBA" id="ARBA00008093"/>
    </source>
</evidence>
<dbReference type="GO" id="GO:0004322">
    <property type="term" value="F:ferroxidase activity"/>
    <property type="evidence" value="ECO:0007669"/>
    <property type="project" value="TreeGrafter"/>
</dbReference>
<feature type="binding site" evidence="8">
    <location>
        <position position="31"/>
    </location>
    <ligand>
        <name>Fe cation</name>
        <dbReference type="ChEBI" id="CHEBI:24875"/>
        <label>1</label>
    </ligand>
</feature>
<dbReference type="InterPro" id="IPR009040">
    <property type="entry name" value="Ferritin-like_diiron"/>
</dbReference>
<reference evidence="10 11" key="1">
    <citation type="journal article" date="2015" name="Stand. Genomic Sci.">
        <title>Genomic Encyclopedia of Bacterial and Archaeal Type Strains, Phase III: the genomes of soil and plant-associated and newly described type strains.</title>
        <authorList>
            <person name="Whitman W.B."/>
            <person name="Woyke T."/>
            <person name="Klenk H.P."/>
            <person name="Zhou Y."/>
            <person name="Lilburn T.G."/>
            <person name="Beck B.J."/>
            <person name="De Vos P."/>
            <person name="Vandamme P."/>
            <person name="Eisen J.A."/>
            <person name="Garrity G."/>
            <person name="Hugenholtz P."/>
            <person name="Kyrpides N.C."/>
        </authorList>
    </citation>
    <scope>NUCLEOTIDE SEQUENCE [LARGE SCALE GENOMIC DNA]</scope>
    <source>
        <strain evidence="10 11">ASC-9842</strain>
    </source>
</reference>
<protein>
    <recommendedName>
        <fullName evidence="7">Bacterioferritin</fullName>
    </recommendedName>
</protein>
<dbReference type="Gene3D" id="1.20.1260.10">
    <property type="match status" value="1"/>
</dbReference>
<dbReference type="PIRSF" id="PIRSF002560">
    <property type="entry name" value="Bacterioferritin"/>
    <property type="match status" value="1"/>
</dbReference>
<evidence type="ECO:0000256" key="5">
    <source>
        <dbReference type="ARBA" id="ARBA00022723"/>
    </source>
</evidence>
<dbReference type="NCBIfam" id="TIGR00754">
    <property type="entry name" value="bfr"/>
    <property type="match status" value="1"/>
</dbReference>
<proteinExistence type="inferred from homology"/>
<dbReference type="Pfam" id="PF00210">
    <property type="entry name" value="Ferritin"/>
    <property type="match status" value="1"/>
</dbReference>
<dbReference type="Proteomes" id="UP000291078">
    <property type="component" value="Unassembled WGS sequence"/>
</dbReference>
<keyword evidence="11" id="KW-1185">Reference proteome</keyword>
<comment type="caution">
    <text evidence="10">The sequence shown here is derived from an EMBL/GenBank/DDBJ whole genome shotgun (WGS) entry which is preliminary data.</text>
</comment>
<feature type="binding site" evidence="8">
    <location>
        <position position="64"/>
    </location>
    <ligand>
        <name>Fe cation</name>
        <dbReference type="ChEBI" id="CHEBI:24875"/>
        <label>1</label>
    </ligand>
</feature>
<dbReference type="GO" id="GO:0006826">
    <property type="term" value="P:iron ion transport"/>
    <property type="evidence" value="ECO:0007669"/>
    <property type="project" value="InterPro"/>
</dbReference>
<dbReference type="EMBL" id="SGXM01000003">
    <property type="protein sequence ID" value="RZT38659.1"/>
    <property type="molecule type" value="Genomic_DNA"/>
</dbReference>
<keyword evidence="5 7" id="KW-0479">Metal-binding</keyword>
<feature type="binding site" evidence="8">
    <location>
        <position position="107"/>
    </location>
    <ligand>
        <name>Fe cation</name>
        <dbReference type="ChEBI" id="CHEBI:24875"/>
        <label>2</label>
    </ligand>
</feature>
<dbReference type="PROSITE" id="PS50905">
    <property type="entry name" value="FERRITIN_LIKE"/>
    <property type="match status" value="1"/>
</dbReference>
<dbReference type="GO" id="GO:0005829">
    <property type="term" value="C:cytosol"/>
    <property type="evidence" value="ECO:0007669"/>
    <property type="project" value="TreeGrafter"/>
</dbReference>
<dbReference type="InterPro" id="IPR002024">
    <property type="entry name" value="Bacterioferritin"/>
</dbReference>
<accession>A0A4V2FH11</accession>
<evidence type="ECO:0000256" key="4">
    <source>
        <dbReference type="ARBA" id="ARBA00022617"/>
    </source>
</evidence>
<feature type="binding site" evidence="8">
    <location>
        <position position="64"/>
    </location>
    <ligand>
        <name>Fe cation</name>
        <dbReference type="ChEBI" id="CHEBI:24875"/>
        <label>2</label>
    </ligand>
</feature>
<dbReference type="FunFam" id="1.20.1260.10:FF:000005">
    <property type="entry name" value="Bacterioferritin"/>
    <property type="match status" value="1"/>
</dbReference>
<evidence type="ECO:0000256" key="3">
    <source>
        <dbReference type="ARBA" id="ARBA00022434"/>
    </source>
</evidence>
<evidence type="ECO:0000256" key="1">
    <source>
        <dbReference type="ARBA" id="ARBA00001970"/>
    </source>
</evidence>
<dbReference type="PANTHER" id="PTHR30295:SF0">
    <property type="entry name" value="BACTERIOFERRITIN"/>
    <property type="match status" value="1"/>
</dbReference>
<keyword evidence="3 7" id="KW-0409">Iron storage</keyword>
<dbReference type="GO" id="GO:0008199">
    <property type="term" value="F:ferric iron binding"/>
    <property type="evidence" value="ECO:0007669"/>
    <property type="project" value="InterPro"/>
</dbReference>
<feature type="binding site" evidence="8">
    <location>
        <position position="63"/>
    </location>
    <ligand>
        <name>Fe cation</name>
        <dbReference type="ChEBI" id="CHEBI:24875"/>
        <label>3</label>
    </ligand>
</feature>
<dbReference type="PANTHER" id="PTHR30295">
    <property type="entry name" value="BACTERIOFERRITIN"/>
    <property type="match status" value="1"/>
</dbReference>
<evidence type="ECO:0000259" key="9">
    <source>
        <dbReference type="PROSITE" id="PS50905"/>
    </source>
</evidence>
<dbReference type="AlphaFoldDB" id="A0A4V2FH11"/>
<dbReference type="SUPFAM" id="SSF47240">
    <property type="entry name" value="Ferritin-like"/>
    <property type="match status" value="1"/>
</dbReference>
<dbReference type="InterPro" id="IPR009078">
    <property type="entry name" value="Ferritin-like_SF"/>
</dbReference>
<comment type="cofactor">
    <cofactor evidence="1">
        <name>heme b</name>
        <dbReference type="ChEBI" id="CHEBI:60344"/>
    </cofactor>
</comment>
<dbReference type="CDD" id="cd00907">
    <property type="entry name" value="Bacterioferritin"/>
    <property type="match status" value="1"/>
</dbReference>
<evidence type="ECO:0000256" key="6">
    <source>
        <dbReference type="ARBA" id="ARBA00023004"/>
    </source>
</evidence>
<feature type="binding site" evidence="8">
    <location>
        <position position="67"/>
    </location>
    <ligand>
        <name>Fe cation</name>
        <dbReference type="ChEBI" id="CHEBI:24875"/>
        <label>1</label>
    </ligand>
</feature>
<dbReference type="InterPro" id="IPR008331">
    <property type="entry name" value="Ferritin_DPS_dom"/>
</dbReference>
<evidence type="ECO:0000313" key="11">
    <source>
        <dbReference type="Proteomes" id="UP000291078"/>
    </source>
</evidence>
<keyword evidence="4" id="KW-0349">Heme</keyword>
<dbReference type="GO" id="GO:0006879">
    <property type="term" value="P:intracellular iron ion homeostasis"/>
    <property type="evidence" value="ECO:0007669"/>
    <property type="project" value="UniProtKB-KW"/>
</dbReference>
<comment type="similarity">
    <text evidence="2 7">Belongs to the bacterioferritin family.</text>
</comment>
<sequence>MKIIDGDFLGNAAMKADKKVIQLLNGQLRHELTAINQYFLHARMYGHWGLKSLGKHEYDESIEEMKHADKLIDRILMLEGLPNLQDLDKLMVGENTEEMLGCDLKLELVSQTSLKEAIKYCESVGDYVSRDILTEILDDTEDHIEWLQTQLELVRKVGLQNYLQAAMGEFGG</sequence>